<evidence type="ECO:0000313" key="3">
    <source>
        <dbReference type="Proteomes" id="UP000315677"/>
    </source>
</evidence>
<proteinExistence type="predicted"/>
<dbReference type="AlphaFoldDB" id="A0A543E1W6"/>
<dbReference type="EMBL" id="VFPA01000001">
    <property type="protein sequence ID" value="TQM15578.1"/>
    <property type="molecule type" value="Genomic_DNA"/>
</dbReference>
<comment type="caution">
    <text evidence="2">The sequence shown here is derived from an EMBL/GenBank/DDBJ whole genome shotgun (WGS) entry which is preliminary data.</text>
</comment>
<evidence type="ECO:0000313" key="2">
    <source>
        <dbReference type="EMBL" id="TQM15578.1"/>
    </source>
</evidence>
<organism evidence="2 3">
    <name type="scientific">Pseudonocardia kunmingensis</name>
    <dbReference type="NCBI Taxonomy" id="630975"/>
    <lineage>
        <taxon>Bacteria</taxon>
        <taxon>Bacillati</taxon>
        <taxon>Actinomycetota</taxon>
        <taxon>Actinomycetes</taxon>
        <taxon>Pseudonocardiales</taxon>
        <taxon>Pseudonocardiaceae</taxon>
        <taxon>Pseudonocardia</taxon>
    </lineage>
</organism>
<feature type="region of interest" description="Disordered" evidence="1">
    <location>
        <begin position="29"/>
        <end position="72"/>
    </location>
</feature>
<protein>
    <submittedName>
        <fullName evidence="2">Uncharacterized protein</fullName>
    </submittedName>
</protein>
<dbReference type="Proteomes" id="UP000315677">
    <property type="component" value="Unassembled WGS sequence"/>
</dbReference>
<name>A0A543E1W6_9PSEU</name>
<accession>A0A543E1W6</accession>
<keyword evidence="3" id="KW-1185">Reference proteome</keyword>
<feature type="compositionally biased region" description="Low complexity" evidence="1">
    <location>
        <begin position="29"/>
        <end position="47"/>
    </location>
</feature>
<dbReference type="RefSeq" id="WP_142051622.1">
    <property type="nucleotide sequence ID" value="NZ_VFPA01000001.1"/>
</dbReference>
<reference evidence="2 3" key="1">
    <citation type="submission" date="2019-06" db="EMBL/GenBank/DDBJ databases">
        <title>Sequencing the genomes of 1000 actinobacteria strains.</title>
        <authorList>
            <person name="Klenk H.-P."/>
        </authorList>
    </citation>
    <scope>NUCLEOTIDE SEQUENCE [LARGE SCALE GENOMIC DNA]</scope>
    <source>
        <strain evidence="2 3">DSM 45301</strain>
    </source>
</reference>
<evidence type="ECO:0000256" key="1">
    <source>
        <dbReference type="SAM" id="MobiDB-lite"/>
    </source>
</evidence>
<sequence length="72" mass="8124">MLFLIAFVGAAIIALVLWKAMNSGAVEFPQPQRQRPVVRPTRPSRVSGPDDDPDFLRQLDEKVRKRDEPPSP</sequence>
<gene>
    <name evidence="2" type="ORF">FB558_2368</name>
</gene>
<feature type="compositionally biased region" description="Basic and acidic residues" evidence="1">
    <location>
        <begin position="54"/>
        <end position="72"/>
    </location>
</feature>